<keyword evidence="5" id="KW-1185">Reference proteome</keyword>
<dbReference type="OrthoDB" id="5176970at2"/>
<dbReference type="Proteomes" id="UP000002484">
    <property type="component" value="Chromosome"/>
</dbReference>
<dbReference type="Pfam" id="PF02720">
    <property type="entry name" value="DUF222"/>
    <property type="match status" value="1"/>
</dbReference>
<proteinExistence type="inferred from homology"/>
<dbReference type="RefSeq" id="WP_013428275.1">
    <property type="nucleotide sequence ID" value="NC_014666.1"/>
</dbReference>
<protein>
    <submittedName>
        <fullName evidence="4">HNH endonuclease</fullName>
    </submittedName>
</protein>
<evidence type="ECO:0000259" key="3">
    <source>
        <dbReference type="SMART" id="SM00507"/>
    </source>
</evidence>
<evidence type="ECO:0000256" key="1">
    <source>
        <dbReference type="ARBA" id="ARBA00023450"/>
    </source>
</evidence>
<dbReference type="InterPro" id="IPR002711">
    <property type="entry name" value="HNH"/>
</dbReference>
<feature type="region of interest" description="Disordered" evidence="2">
    <location>
        <begin position="198"/>
        <end position="220"/>
    </location>
</feature>
<keyword evidence="4" id="KW-0378">Hydrolase</keyword>
<dbReference type="KEGG" id="fri:FraEuI1c_7201"/>
<organism evidence="4 5">
    <name type="scientific">Pseudofrankia inefficax (strain DSM 45817 / CECT 9037 / DDB 130130 / EuI1c)</name>
    <name type="common">Frankia inefficax</name>
    <dbReference type="NCBI Taxonomy" id="298654"/>
    <lineage>
        <taxon>Bacteria</taxon>
        <taxon>Bacillati</taxon>
        <taxon>Actinomycetota</taxon>
        <taxon>Actinomycetes</taxon>
        <taxon>Frankiales</taxon>
        <taxon>Frankiaceae</taxon>
        <taxon>Pseudofrankia</taxon>
    </lineage>
</organism>
<name>E3IZX3_PSEI1</name>
<evidence type="ECO:0000256" key="2">
    <source>
        <dbReference type="SAM" id="MobiDB-lite"/>
    </source>
</evidence>
<dbReference type="STRING" id="298654.FraEuI1c_7201"/>
<keyword evidence="4" id="KW-0255">Endonuclease</keyword>
<dbReference type="eggNOG" id="COG1403">
    <property type="taxonomic scope" value="Bacteria"/>
</dbReference>
<evidence type="ECO:0000313" key="4">
    <source>
        <dbReference type="EMBL" id="ADP85165.1"/>
    </source>
</evidence>
<dbReference type="GO" id="GO:0004519">
    <property type="term" value="F:endonuclease activity"/>
    <property type="evidence" value="ECO:0007669"/>
    <property type="project" value="UniProtKB-KW"/>
</dbReference>
<dbReference type="HOGENOM" id="CLU_026086_0_0_11"/>
<dbReference type="EMBL" id="CP002299">
    <property type="protein sequence ID" value="ADP85165.1"/>
    <property type="molecule type" value="Genomic_DNA"/>
</dbReference>
<dbReference type="InParanoid" id="E3IZX3"/>
<evidence type="ECO:0000313" key="5">
    <source>
        <dbReference type="Proteomes" id="UP000002484"/>
    </source>
</evidence>
<comment type="similarity">
    <text evidence="1">Belongs to the Rv1128c/1148c/1588c/1702c/1945/3466 family.</text>
</comment>
<dbReference type="AlphaFoldDB" id="E3IZX3"/>
<gene>
    <name evidence="4" type="ordered locus">FraEuI1c_7201</name>
</gene>
<dbReference type="Gene3D" id="1.10.30.50">
    <property type="match status" value="1"/>
</dbReference>
<keyword evidence="4" id="KW-0540">Nuclease</keyword>
<dbReference type="InterPro" id="IPR003870">
    <property type="entry name" value="DUF222"/>
</dbReference>
<accession>E3IZX3</accession>
<dbReference type="GO" id="GO:0008270">
    <property type="term" value="F:zinc ion binding"/>
    <property type="evidence" value="ECO:0007669"/>
    <property type="project" value="InterPro"/>
</dbReference>
<feature type="domain" description="HNH nuclease" evidence="3">
    <location>
        <begin position="348"/>
        <end position="401"/>
    </location>
</feature>
<dbReference type="InterPro" id="IPR003615">
    <property type="entry name" value="HNH_nuc"/>
</dbReference>
<feature type="region of interest" description="Disordered" evidence="2">
    <location>
        <begin position="1"/>
        <end position="21"/>
    </location>
</feature>
<dbReference type="Pfam" id="PF01844">
    <property type="entry name" value="HNH"/>
    <property type="match status" value="1"/>
</dbReference>
<reference evidence="4 5" key="1">
    <citation type="submission" date="2010-10" db="EMBL/GenBank/DDBJ databases">
        <title>Complete sequence of Frankia sp. EuI1c.</title>
        <authorList>
            <consortium name="US DOE Joint Genome Institute"/>
            <person name="Lucas S."/>
            <person name="Copeland A."/>
            <person name="Lapidus A."/>
            <person name="Cheng J.-F."/>
            <person name="Bruce D."/>
            <person name="Goodwin L."/>
            <person name="Pitluck S."/>
            <person name="Chertkov O."/>
            <person name="Detter J.C."/>
            <person name="Han C."/>
            <person name="Tapia R."/>
            <person name="Land M."/>
            <person name="Hauser L."/>
            <person name="Jeffries C."/>
            <person name="Kyrpides N."/>
            <person name="Ivanova N."/>
            <person name="Mikhailova N."/>
            <person name="Beauchemin N."/>
            <person name="Sen A."/>
            <person name="Sur S.A."/>
            <person name="Gtari M."/>
            <person name="Wall L."/>
            <person name="Tisa L."/>
            <person name="Woyke T."/>
        </authorList>
    </citation>
    <scope>NUCLEOTIDE SEQUENCE [LARGE SCALE GENOMIC DNA]</scope>
    <source>
        <strain evidence="5">DSM 45817 / CECT 9037 / EuI1c</strain>
    </source>
</reference>
<dbReference type="SMART" id="SM00507">
    <property type="entry name" value="HNHc"/>
    <property type="match status" value="1"/>
</dbReference>
<dbReference type="GO" id="GO:0003676">
    <property type="term" value="F:nucleic acid binding"/>
    <property type="evidence" value="ECO:0007669"/>
    <property type="project" value="InterPro"/>
</dbReference>
<dbReference type="CDD" id="cd00085">
    <property type="entry name" value="HNHc"/>
    <property type="match status" value="1"/>
</dbReference>
<sequence>MSEMTAGTETLGCSGSSGPTATVETAPLPELEAELCGWAGRIAAATCRMLLVLAAFDRRNGWSGLGMASCAHWLAWRCGLSVRTAQEHVAVARALQELPSVRSAFAEGRLSYSKVRAVARVADAESDRCWLNHALHCTAGQLERLASRYHQLTADPAGQRNARRVSWKCGSDGMFRLSAVLTADEGARLAAAIDAARASLDDSSPRPAEGEPGSVPTDGEVLALPRDRRADADALAALADGFLSRPAPRLMAPLHTLTVHLDAETLLAPNDDPTEASLESDGGVAESAPSLVDRLARGLLRCDVEPGIGLPRAVLTRLGCDALVRGLLRDGDGSPLALGRRQRVPTARLRDAVYARDQGICQYPGCERTRWLHIHHLREWLADEGETDLENLTLLCSRHHGLVHDEGIRLERRDRRLVAVLSDGSIVLSSPALDPGNRPAEDLTAAVGHVPATAIHTQDGGRLSWDSSMLVLIQSRRPPEPPPTPGWAA</sequence>